<dbReference type="OrthoDB" id="3188871at2759"/>
<keyword evidence="2" id="KW-1185">Reference proteome</keyword>
<name>S8F2P1_FOMSC</name>
<evidence type="ECO:0008006" key="3">
    <source>
        <dbReference type="Google" id="ProtNLM"/>
    </source>
</evidence>
<dbReference type="EMBL" id="KE504195">
    <property type="protein sequence ID" value="EPS96065.1"/>
    <property type="molecule type" value="Genomic_DNA"/>
</dbReference>
<evidence type="ECO:0000313" key="1">
    <source>
        <dbReference type="EMBL" id="EPS96065.1"/>
    </source>
</evidence>
<proteinExistence type="predicted"/>
<dbReference type="HOGENOM" id="CLU_107219_1_0_1"/>
<gene>
    <name evidence="1" type="ORF">FOMPIDRAFT_1131289</name>
</gene>
<dbReference type="Proteomes" id="UP000015241">
    <property type="component" value="Unassembled WGS sequence"/>
</dbReference>
<evidence type="ECO:0000313" key="2">
    <source>
        <dbReference type="Proteomes" id="UP000015241"/>
    </source>
</evidence>
<protein>
    <recommendedName>
        <fullName evidence="3">SnoaL-like domain-containing protein</fullName>
    </recommendedName>
</protein>
<dbReference type="InParanoid" id="S8F2P1"/>
<organism evidence="1 2">
    <name type="scientific">Fomitopsis schrenkii</name>
    <name type="common">Brown rot fungus</name>
    <dbReference type="NCBI Taxonomy" id="2126942"/>
    <lineage>
        <taxon>Eukaryota</taxon>
        <taxon>Fungi</taxon>
        <taxon>Dikarya</taxon>
        <taxon>Basidiomycota</taxon>
        <taxon>Agaricomycotina</taxon>
        <taxon>Agaricomycetes</taxon>
        <taxon>Polyporales</taxon>
        <taxon>Fomitopsis</taxon>
    </lineage>
</organism>
<reference evidence="1 2" key="1">
    <citation type="journal article" date="2012" name="Science">
        <title>The Paleozoic origin of enzymatic lignin decomposition reconstructed from 31 fungal genomes.</title>
        <authorList>
            <person name="Floudas D."/>
            <person name="Binder M."/>
            <person name="Riley R."/>
            <person name="Barry K."/>
            <person name="Blanchette R.A."/>
            <person name="Henrissat B."/>
            <person name="Martinez A.T."/>
            <person name="Otillar R."/>
            <person name="Spatafora J.W."/>
            <person name="Yadav J.S."/>
            <person name="Aerts A."/>
            <person name="Benoit I."/>
            <person name="Boyd A."/>
            <person name="Carlson A."/>
            <person name="Copeland A."/>
            <person name="Coutinho P.M."/>
            <person name="de Vries R.P."/>
            <person name="Ferreira P."/>
            <person name="Findley K."/>
            <person name="Foster B."/>
            <person name="Gaskell J."/>
            <person name="Glotzer D."/>
            <person name="Gorecki P."/>
            <person name="Heitman J."/>
            <person name="Hesse C."/>
            <person name="Hori C."/>
            <person name="Igarashi K."/>
            <person name="Jurgens J.A."/>
            <person name="Kallen N."/>
            <person name="Kersten P."/>
            <person name="Kohler A."/>
            <person name="Kuees U."/>
            <person name="Kumar T.K.A."/>
            <person name="Kuo A."/>
            <person name="LaButti K."/>
            <person name="Larrondo L.F."/>
            <person name="Lindquist E."/>
            <person name="Ling A."/>
            <person name="Lombard V."/>
            <person name="Lucas S."/>
            <person name="Lundell T."/>
            <person name="Martin R."/>
            <person name="McLaughlin D.J."/>
            <person name="Morgenstern I."/>
            <person name="Morin E."/>
            <person name="Murat C."/>
            <person name="Nagy L.G."/>
            <person name="Nolan M."/>
            <person name="Ohm R.A."/>
            <person name="Patyshakuliyeva A."/>
            <person name="Rokas A."/>
            <person name="Ruiz-Duenas F.J."/>
            <person name="Sabat G."/>
            <person name="Salamov A."/>
            <person name="Samejima M."/>
            <person name="Schmutz J."/>
            <person name="Slot J.C."/>
            <person name="St John F."/>
            <person name="Stenlid J."/>
            <person name="Sun H."/>
            <person name="Sun S."/>
            <person name="Syed K."/>
            <person name="Tsang A."/>
            <person name="Wiebenga A."/>
            <person name="Young D."/>
            <person name="Pisabarro A."/>
            <person name="Eastwood D.C."/>
            <person name="Martin F."/>
            <person name="Cullen D."/>
            <person name="Grigoriev I.V."/>
            <person name="Hibbett D.S."/>
        </authorList>
    </citation>
    <scope>NUCLEOTIDE SEQUENCE</scope>
    <source>
        <strain evidence="2">FP-58527</strain>
    </source>
</reference>
<sequence>MANNTVPVSLVSWIQDRVTALYRATNSAAFDAAFDNLLHHDVQIYVNGVRLTRDDYKRRIQGQRPVAHSATVAFSNCVHVPVNIIGNQETGSVGVFYKATVSESVRGGGHRSTTDIVTSSLNAM</sequence>
<accession>S8F2P1</accession>
<dbReference type="eggNOG" id="ENOG502SY5M">
    <property type="taxonomic scope" value="Eukaryota"/>
</dbReference>
<dbReference type="AlphaFoldDB" id="S8F2P1"/>